<gene>
    <name evidence="1" type="ORF">CK203_083227</name>
</gene>
<comment type="caution">
    <text evidence="1">The sequence shown here is derived from an EMBL/GenBank/DDBJ whole genome shotgun (WGS) entry which is preliminary data.</text>
</comment>
<evidence type="ECO:0000313" key="1">
    <source>
        <dbReference type="EMBL" id="RVW30170.1"/>
    </source>
</evidence>
<dbReference type="EMBL" id="QGNW01001809">
    <property type="protein sequence ID" value="RVW30170.1"/>
    <property type="molecule type" value="Genomic_DNA"/>
</dbReference>
<dbReference type="Proteomes" id="UP000288805">
    <property type="component" value="Unassembled WGS sequence"/>
</dbReference>
<organism evidence="1 2">
    <name type="scientific">Vitis vinifera</name>
    <name type="common">Grape</name>
    <dbReference type="NCBI Taxonomy" id="29760"/>
    <lineage>
        <taxon>Eukaryota</taxon>
        <taxon>Viridiplantae</taxon>
        <taxon>Streptophyta</taxon>
        <taxon>Embryophyta</taxon>
        <taxon>Tracheophyta</taxon>
        <taxon>Spermatophyta</taxon>
        <taxon>Magnoliopsida</taxon>
        <taxon>eudicotyledons</taxon>
        <taxon>Gunneridae</taxon>
        <taxon>Pentapetalae</taxon>
        <taxon>rosids</taxon>
        <taxon>Vitales</taxon>
        <taxon>Vitaceae</taxon>
        <taxon>Viteae</taxon>
        <taxon>Vitis</taxon>
    </lineage>
</organism>
<dbReference type="AlphaFoldDB" id="A0A438D3W2"/>
<proteinExistence type="predicted"/>
<accession>A0A438D3W2</accession>
<evidence type="ECO:0000313" key="2">
    <source>
        <dbReference type="Proteomes" id="UP000288805"/>
    </source>
</evidence>
<reference evidence="1 2" key="1">
    <citation type="journal article" date="2018" name="PLoS Genet.">
        <title>Population sequencing reveals clonal diversity and ancestral inbreeding in the grapevine cultivar Chardonnay.</title>
        <authorList>
            <person name="Roach M.J."/>
            <person name="Johnson D.L."/>
            <person name="Bohlmann J."/>
            <person name="van Vuuren H.J."/>
            <person name="Jones S.J."/>
            <person name="Pretorius I.S."/>
            <person name="Schmidt S.A."/>
            <person name="Borneman A.R."/>
        </authorList>
    </citation>
    <scope>NUCLEOTIDE SEQUENCE [LARGE SCALE GENOMIC DNA]</scope>
    <source>
        <strain evidence="2">cv. Chardonnay</strain>
        <tissue evidence="1">Leaf</tissue>
    </source>
</reference>
<name>A0A438D3W2_VITVI</name>
<sequence>MAHVAGAWILFDAGAFTKVEISSRRSFWYGQCPENRSPENFAGGEWFLTMIRLTGKCWEMGRVTGKKHSHRKVSRSDDTGNRKELGLEWFPIIGESSTWLDHPFIEEEVRLAVFQLNKDKALCVDGFTIAMYKERWDVMKEAL</sequence>
<protein>
    <submittedName>
        <fullName evidence="1">Uncharacterized protein</fullName>
    </submittedName>
</protein>